<protein>
    <submittedName>
        <fullName evidence="1">Uncharacterized protein</fullName>
    </submittedName>
</protein>
<evidence type="ECO:0000313" key="1">
    <source>
        <dbReference type="EMBL" id="SYV92484.1"/>
    </source>
</evidence>
<evidence type="ECO:0000313" key="2">
    <source>
        <dbReference type="Proteomes" id="UP000259328"/>
    </source>
</evidence>
<dbReference type="AlphaFoldDB" id="A0A3B0PGF9"/>
<sequence>MTNREIKLNKLPQGSVILSTYNLENVVIDSKLRPYESITILK</sequence>
<proteinExistence type="predicted"/>
<dbReference type="EMBL" id="LS991953">
    <property type="protein sequence ID" value="SYV92484.1"/>
    <property type="molecule type" value="Genomic_DNA"/>
</dbReference>
<reference evidence="2" key="1">
    <citation type="submission" date="2018-06" db="EMBL/GenBank/DDBJ databases">
        <authorList>
            <consortium name="Pathogen Informatics"/>
        </authorList>
    </citation>
    <scope>NUCLEOTIDE SEQUENCE [LARGE SCALE GENOMIC DNA]</scope>
    <source>
        <strain evidence="2">NCTC10124</strain>
    </source>
</reference>
<name>A0A3B0PGF9_MYCSY</name>
<accession>A0A3B0PGF9</accession>
<dbReference type="Proteomes" id="UP000259328">
    <property type="component" value="Chromosome"/>
</dbReference>
<gene>
    <name evidence="1" type="ORF">NCTC10124_00208</name>
</gene>
<organism evidence="1 2">
    <name type="scientific">Mycoplasmopsis synoviae</name>
    <name type="common">Mycoplasma synoviae</name>
    <dbReference type="NCBI Taxonomy" id="2109"/>
    <lineage>
        <taxon>Bacteria</taxon>
        <taxon>Bacillati</taxon>
        <taxon>Mycoplasmatota</taxon>
        <taxon>Mycoplasmoidales</taxon>
        <taxon>Metamycoplasmataceae</taxon>
        <taxon>Mycoplasmopsis</taxon>
    </lineage>
</organism>